<dbReference type="InterPro" id="IPR036034">
    <property type="entry name" value="PDZ_sf"/>
</dbReference>
<comment type="similarity">
    <text evidence="1 5">Belongs to the peptidase S41A family.</text>
</comment>
<dbReference type="NCBIfam" id="TIGR00225">
    <property type="entry name" value="prc"/>
    <property type="match status" value="1"/>
</dbReference>
<proteinExistence type="inferred from homology"/>
<keyword evidence="4 5" id="KW-0720">Serine protease</keyword>
<dbReference type="Gene3D" id="3.90.226.10">
    <property type="entry name" value="2-enoyl-CoA Hydratase, Chain A, domain 1"/>
    <property type="match status" value="1"/>
</dbReference>
<keyword evidence="2 5" id="KW-0645">Protease</keyword>
<dbReference type="PROSITE" id="PS50106">
    <property type="entry name" value="PDZ"/>
    <property type="match status" value="1"/>
</dbReference>
<evidence type="ECO:0000256" key="4">
    <source>
        <dbReference type="ARBA" id="ARBA00022825"/>
    </source>
</evidence>
<feature type="domain" description="PDZ" evidence="8">
    <location>
        <begin position="94"/>
        <end position="162"/>
    </location>
</feature>
<dbReference type="SMART" id="SM00245">
    <property type="entry name" value="TSPc"/>
    <property type="match status" value="1"/>
</dbReference>
<evidence type="ECO:0000313" key="10">
    <source>
        <dbReference type="Proteomes" id="UP000663651"/>
    </source>
</evidence>
<dbReference type="Pfam" id="PF03572">
    <property type="entry name" value="Peptidase_S41"/>
    <property type="match status" value="1"/>
</dbReference>
<dbReference type="InterPro" id="IPR005151">
    <property type="entry name" value="Tail-specific_protease"/>
</dbReference>
<dbReference type="Gene3D" id="2.30.42.10">
    <property type="match status" value="1"/>
</dbReference>
<sequence>MDGDAILLTRTKISLGLVATIACLALAAVMVLRFSRIGPDRESVASLELFAEVLREVEQNYVEKVDRKKLLEGAVNGMLAALDPHSAYLPPEPFTEMQTEISGSFGGLGIELSQKDGKLTVVSPLEDTPAWKAGIKAGDYIFKIDATPTSDLTMMQAVKRMRGKQGTKVTLTILRNGEGEPLVFPLVRDIIRTKSLRARTLEPGYGYVRIGHFQARTGEDFANALHKLRAENGGSLKGLVLDLRNNPGGLLEVAVEVAGRFVGERLDNGLIVYTEGREPFAKRRYSATVGEKEPRYPLVVLINSGSASASEIVAGALQDYGRAVIMGTPSFGKGSVQSVVPMKDGAGLKLTTALYYTPKGRSIQARGIIPDITVENAELKIVPEDKREEFHEKDLDNHLGGGKETPEAVEEKENREKMTKPASNAVTGFADDLKKDQQLARALDLLKSWEVLQKVAGGAK</sequence>
<dbReference type="Pfam" id="PF13180">
    <property type="entry name" value="PDZ_2"/>
    <property type="match status" value="1"/>
</dbReference>
<feature type="transmembrane region" description="Helical" evidence="7">
    <location>
        <begin position="13"/>
        <end position="32"/>
    </location>
</feature>
<feature type="compositionally biased region" description="Basic and acidic residues" evidence="6">
    <location>
        <begin position="404"/>
        <end position="419"/>
    </location>
</feature>
<evidence type="ECO:0000256" key="5">
    <source>
        <dbReference type="RuleBase" id="RU004404"/>
    </source>
</evidence>
<dbReference type="InterPro" id="IPR001478">
    <property type="entry name" value="PDZ"/>
</dbReference>
<dbReference type="EMBL" id="CP071382">
    <property type="protein sequence ID" value="QSV47390.1"/>
    <property type="molecule type" value="Genomic_DNA"/>
</dbReference>
<keyword evidence="7" id="KW-0472">Membrane</keyword>
<dbReference type="RefSeq" id="WP_207165562.1">
    <property type="nucleotide sequence ID" value="NZ_CP071382.1"/>
</dbReference>
<dbReference type="CDD" id="cd06782">
    <property type="entry name" value="cpPDZ_CPP-like"/>
    <property type="match status" value="1"/>
</dbReference>
<keyword evidence="7" id="KW-0812">Transmembrane</keyword>
<dbReference type="CDD" id="cd07560">
    <property type="entry name" value="Peptidase_S41_CPP"/>
    <property type="match status" value="1"/>
</dbReference>
<feature type="region of interest" description="Disordered" evidence="6">
    <location>
        <begin position="389"/>
        <end position="428"/>
    </location>
</feature>
<dbReference type="Pfam" id="PF22694">
    <property type="entry name" value="CtpB_N-like"/>
    <property type="match status" value="1"/>
</dbReference>
<keyword evidence="7" id="KW-1133">Transmembrane helix</keyword>
<dbReference type="InterPro" id="IPR004447">
    <property type="entry name" value="Peptidase_S41A"/>
</dbReference>
<evidence type="ECO:0000313" key="9">
    <source>
        <dbReference type="EMBL" id="QSV47390.1"/>
    </source>
</evidence>
<dbReference type="PANTHER" id="PTHR32060">
    <property type="entry name" value="TAIL-SPECIFIC PROTEASE"/>
    <property type="match status" value="1"/>
</dbReference>
<dbReference type="SUPFAM" id="SSF50156">
    <property type="entry name" value="PDZ domain-like"/>
    <property type="match status" value="1"/>
</dbReference>
<reference evidence="9 10" key="1">
    <citation type="submission" date="2021-03" db="EMBL/GenBank/DDBJ databases">
        <title>Geobacter metallireducens gen. nov. sp. nov., a microorganism capable of coupling the complete oxidation of organic compounds to the reduction of iron and other metals.</title>
        <authorList>
            <person name="Li Y."/>
        </authorList>
    </citation>
    <scope>NUCLEOTIDE SEQUENCE [LARGE SCALE GENOMIC DNA]</scope>
    <source>
        <strain evidence="9 10">Jerry-YX</strain>
    </source>
</reference>
<dbReference type="Gene3D" id="3.30.750.44">
    <property type="match status" value="1"/>
</dbReference>
<gene>
    <name evidence="9" type="ORF">JZM60_09950</name>
</gene>
<evidence type="ECO:0000256" key="6">
    <source>
        <dbReference type="SAM" id="MobiDB-lite"/>
    </source>
</evidence>
<dbReference type="SUPFAM" id="SSF52096">
    <property type="entry name" value="ClpP/crotonase"/>
    <property type="match status" value="1"/>
</dbReference>
<dbReference type="SMART" id="SM00228">
    <property type="entry name" value="PDZ"/>
    <property type="match status" value="1"/>
</dbReference>
<evidence type="ECO:0000259" key="8">
    <source>
        <dbReference type="PROSITE" id="PS50106"/>
    </source>
</evidence>
<evidence type="ECO:0000256" key="3">
    <source>
        <dbReference type="ARBA" id="ARBA00022801"/>
    </source>
</evidence>
<dbReference type="InterPro" id="IPR029045">
    <property type="entry name" value="ClpP/crotonase-like_dom_sf"/>
</dbReference>
<keyword evidence="3 5" id="KW-0378">Hydrolase</keyword>
<name>A0ABX7Q8I5_9BACT</name>
<evidence type="ECO:0000256" key="1">
    <source>
        <dbReference type="ARBA" id="ARBA00009179"/>
    </source>
</evidence>
<dbReference type="Proteomes" id="UP000663651">
    <property type="component" value="Chromosome"/>
</dbReference>
<keyword evidence="10" id="KW-1185">Reference proteome</keyword>
<dbReference type="InterPro" id="IPR055210">
    <property type="entry name" value="CtpA/B_N"/>
</dbReference>
<protein>
    <submittedName>
        <fullName evidence="9">S41 family peptidase</fullName>
    </submittedName>
</protein>
<organism evidence="9 10">
    <name type="scientific">Geobacter benzoatilyticus</name>
    <dbReference type="NCBI Taxonomy" id="2815309"/>
    <lineage>
        <taxon>Bacteria</taxon>
        <taxon>Pseudomonadati</taxon>
        <taxon>Thermodesulfobacteriota</taxon>
        <taxon>Desulfuromonadia</taxon>
        <taxon>Geobacterales</taxon>
        <taxon>Geobacteraceae</taxon>
        <taxon>Geobacter</taxon>
    </lineage>
</organism>
<accession>A0ABX7Q8I5</accession>
<evidence type="ECO:0000256" key="7">
    <source>
        <dbReference type="SAM" id="Phobius"/>
    </source>
</evidence>
<dbReference type="PANTHER" id="PTHR32060:SF30">
    <property type="entry name" value="CARBOXY-TERMINAL PROCESSING PROTEASE CTPA"/>
    <property type="match status" value="1"/>
</dbReference>
<evidence type="ECO:0000256" key="2">
    <source>
        <dbReference type="ARBA" id="ARBA00022670"/>
    </source>
</evidence>